<dbReference type="Proteomes" id="UP000828390">
    <property type="component" value="Unassembled WGS sequence"/>
</dbReference>
<keyword evidence="3" id="KW-1185">Reference proteome</keyword>
<accession>A0A9D4L205</accession>
<proteinExistence type="predicted"/>
<dbReference type="EMBL" id="JAIWYP010000003">
    <property type="protein sequence ID" value="KAH3849011.1"/>
    <property type="molecule type" value="Genomic_DNA"/>
</dbReference>
<evidence type="ECO:0000313" key="3">
    <source>
        <dbReference type="Proteomes" id="UP000828390"/>
    </source>
</evidence>
<organism evidence="2 3">
    <name type="scientific">Dreissena polymorpha</name>
    <name type="common">Zebra mussel</name>
    <name type="synonym">Mytilus polymorpha</name>
    <dbReference type="NCBI Taxonomy" id="45954"/>
    <lineage>
        <taxon>Eukaryota</taxon>
        <taxon>Metazoa</taxon>
        <taxon>Spiralia</taxon>
        <taxon>Lophotrochozoa</taxon>
        <taxon>Mollusca</taxon>
        <taxon>Bivalvia</taxon>
        <taxon>Autobranchia</taxon>
        <taxon>Heteroconchia</taxon>
        <taxon>Euheterodonta</taxon>
        <taxon>Imparidentia</taxon>
        <taxon>Neoheterodontei</taxon>
        <taxon>Myida</taxon>
        <taxon>Dreissenoidea</taxon>
        <taxon>Dreissenidae</taxon>
        <taxon>Dreissena</taxon>
    </lineage>
</organism>
<dbReference type="AlphaFoldDB" id="A0A9D4L205"/>
<gene>
    <name evidence="2" type="ORF">DPMN_091396</name>
</gene>
<comment type="caution">
    <text evidence="2">The sequence shown here is derived from an EMBL/GenBank/DDBJ whole genome shotgun (WGS) entry which is preliminary data.</text>
</comment>
<evidence type="ECO:0000256" key="1">
    <source>
        <dbReference type="SAM" id="MobiDB-lite"/>
    </source>
</evidence>
<protein>
    <submittedName>
        <fullName evidence="2">Uncharacterized protein</fullName>
    </submittedName>
</protein>
<reference evidence="2" key="1">
    <citation type="journal article" date="2019" name="bioRxiv">
        <title>The Genome of the Zebra Mussel, Dreissena polymorpha: A Resource for Invasive Species Research.</title>
        <authorList>
            <person name="McCartney M.A."/>
            <person name="Auch B."/>
            <person name="Kono T."/>
            <person name="Mallez S."/>
            <person name="Zhang Y."/>
            <person name="Obille A."/>
            <person name="Becker A."/>
            <person name="Abrahante J.E."/>
            <person name="Garbe J."/>
            <person name="Badalamenti J.P."/>
            <person name="Herman A."/>
            <person name="Mangelson H."/>
            <person name="Liachko I."/>
            <person name="Sullivan S."/>
            <person name="Sone E.D."/>
            <person name="Koren S."/>
            <person name="Silverstein K.A.T."/>
            <person name="Beckman K.B."/>
            <person name="Gohl D.M."/>
        </authorList>
    </citation>
    <scope>NUCLEOTIDE SEQUENCE</scope>
    <source>
        <strain evidence="2">Duluth1</strain>
        <tissue evidence="2">Whole animal</tissue>
    </source>
</reference>
<feature type="compositionally biased region" description="Polar residues" evidence="1">
    <location>
        <begin position="46"/>
        <end position="55"/>
    </location>
</feature>
<name>A0A9D4L205_DREPO</name>
<reference evidence="2" key="2">
    <citation type="submission" date="2020-11" db="EMBL/GenBank/DDBJ databases">
        <authorList>
            <person name="McCartney M.A."/>
            <person name="Auch B."/>
            <person name="Kono T."/>
            <person name="Mallez S."/>
            <person name="Becker A."/>
            <person name="Gohl D.M."/>
            <person name="Silverstein K.A.T."/>
            <person name="Koren S."/>
            <person name="Bechman K.B."/>
            <person name="Herman A."/>
            <person name="Abrahante J.E."/>
            <person name="Garbe J."/>
        </authorList>
    </citation>
    <scope>NUCLEOTIDE SEQUENCE</scope>
    <source>
        <strain evidence="2">Duluth1</strain>
        <tissue evidence="2">Whole animal</tissue>
    </source>
</reference>
<feature type="region of interest" description="Disordered" evidence="1">
    <location>
        <begin position="33"/>
        <end position="55"/>
    </location>
</feature>
<evidence type="ECO:0000313" key="2">
    <source>
        <dbReference type="EMBL" id="KAH3849011.1"/>
    </source>
</evidence>
<sequence length="55" mass="6172">MFPSQEAPGEPHSYPHRRQTVCVSVVRENIQCEGKLDGSPGDSRWRGQSTDDVIM</sequence>